<keyword evidence="2" id="KW-0479">Metal-binding</keyword>
<dbReference type="GO" id="GO:0046872">
    <property type="term" value="F:metal ion binding"/>
    <property type="evidence" value="ECO:0007669"/>
    <property type="project" value="UniProtKB-KW"/>
</dbReference>
<evidence type="ECO:0000256" key="4">
    <source>
        <dbReference type="ARBA" id="ARBA00023004"/>
    </source>
</evidence>
<evidence type="ECO:0000256" key="1">
    <source>
        <dbReference type="ARBA" id="ARBA00022485"/>
    </source>
</evidence>
<dbReference type="InterPro" id="IPR051460">
    <property type="entry name" value="HdrC_iron-sulfur_subunit"/>
</dbReference>
<dbReference type="Proteomes" id="UP000539642">
    <property type="component" value="Unassembled WGS sequence"/>
</dbReference>
<dbReference type="PROSITE" id="PS00198">
    <property type="entry name" value="4FE4S_FER_1"/>
    <property type="match status" value="1"/>
</dbReference>
<protein>
    <submittedName>
        <fullName evidence="7">Fe-S oxidoreductase</fullName>
    </submittedName>
</protein>
<dbReference type="PANTHER" id="PTHR43255">
    <property type="entry name" value="IRON-SULFUR-BINDING OXIDOREDUCTASE FADF-RELATED-RELATED"/>
    <property type="match status" value="1"/>
</dbReference>
<dbReference type="RefSeq" id="WP_183350343.1">
    <property type="nucleotide sequence ID" value="NZ_JACHEO010000008.1"/>
</dbReference>
<evidence type="ECO:0000256" key="3">
    <source>
        <dbReference type="ARBA" id="ARBA00023002"/>
    </source>
</evidence>
<evidence type="ECO:0000256" key="5">
    <source>
        <dbReference type="ARBA" id="ARBA00023014"/>
    </source>
</evidence>
<dbReference type="InterPro" id="IPR017900">
    <property type="entry name" value="4Fe4S_Fe_S_CS"/>
</dbReference>
<feature type="domain" description="Cysteine-rich" evidence="6">
    <location>
        <begin position="123"/>
        <end position="201"/>
    </location>
</feature>
<dbReference type="Gene3D" id="1.10.1060.10">
    <property type="entry name" value="Alpha-helical ferredoxin"/>
    <property type="match status" value="1"/>
</dbReference>
<dbReference type="GO" id="GO:0051539">
    <property type="term" value="F:4 iron, 4 sulfur cluster binding"/>
    <property type="evidence" value="ECO:0007669"/>
    <property type="project" value="UniProtKB-KW"/>
</dbReference>
<dbReference type="InterPro" id="IPR004017">
    <property type="entry name" value="Cys_rich_dom"/>
</dbReference>
<dbReference type="EMBL" id="JACHEO010000008">
    <property type="protein sequence ID" value="MBB5348015.1"/>
    <property type="molecule type" value="Genomic_DNA"/>
</dbReference>
<keyword evidence="3" id="KW-0560">Oxidoreductase</keyword>
<keyword evidence="1" id="KW-0004">4Fe-4S</keyword>
<comment type="caution">
    <text evidence="7">The sequence shown here is derived from an EMBL/GenBank/DDBJ whole genome shotgun (WGS) entry which is preliminary data.</text>
</comment>
<proteinExistence type="predicted"/>
<organism evidence="7 8">
    <name type="scientific">Desulfoprunum benzoelyticum</name>
    <dbReference type="NCBI Taxonomy" id="1506996"/>
    <lineage>
        <taxon>Bacteria</taxon>
        <taxon>Pseudomonadati</taxon>
        <taxon>Thermodesulfobacteriota</taxon>
        <taxon>Desulfobulbia</taxon>
        <taxon>Desulfobulbales</taxon>
        <taxon>Desulfobulbaceae</taxon>
        <taxon>Desulfoprunum</taxon>
    </lineage>
</organism>
<dbReference type="GO" id="GO:0016491">
    <property type="term" value="F:oxidoreductase activity"/>
    <property type="evidence" value="ECO:0007669"/>
    <property type="project" value="UniProtKB-KW"/>
</dbReference>
<reference evidence="7 8" key="1">
    <citation type="submission" date="2020-08" db="EMBL/GenBank/DDBJ databases">
        <title>Genomic Encyclopedia of Type Strains, Phase IV (KMG-IV): sequencing the most valuable type-strain genomes for metagenomic binning, comparative biology and taxonomic classification.</title>
        <authorList>
            <person name="Goeker M."/>
        </authorList>
    </citation>
    <scope>NUCLEOTIDE SEQUENCE [LARGE SCALE GENOMIC DNA]</scope>
    <source>
        <strain evidence="7 8">DSM 28570</strain>
    </source>
</reference>
<dbReference type="PANTHER" id="PTHR43255:SF1">
    <property type="entry name" value="IRON-SULFUR-BINDING OXIDOREDUCTASE FADF-RELATED"/>
    <property type="match status" value="1"/>
</dbReference>
<dbReference type="Pfam" id="PF13534">
    <property type="entry name" value="Fer4_17"/>
    <property type="match status" value="1"/>
</dbReference>
<dbReference type="AlphaFoldDB" id="A0A840UQU3"/>
<dbReference type="Pfam" id="PF02754">
    <property type="entry name" value="CCG"/>
    <property type="match status" value="2"/>
</dbReference>
<keyword evidence="5" id="KW-0411">Iron-sulfur</keyword>
<gene>
    <name evidence="7" type="ORF">HNQ81_001746</name>
</gene>
<evidence type="ECO:0000313" key="8">
    <source>
        <dbReference type="Proteomes" id="UP000539642"/>
    </source>
</evidence>
<evidence type="ECO:0000313" key="7">
    <source>
        <dbReference type="EMBL" id="MBB5348015.1"/>
    </source>
</evidence>
<evidence type="ECO:0000256" key="2">
    <source>
        <dbReference type="ARBA" id="ARBA00022723"/>
    </source>
</evidence>
<keyword evidence="4" id="KW-0408">Iron</keyword>
<sequence>MMSRPPLASALERMREDCTDCGACLTNCAFLSQHGTPGTIAARFDFTSPQGRQIAYQCSLCGLCAAVCPEKLDPGALFLDIRRRHVEDGDFESKPYRSILRYESLGGSALFTQYVVPPGCDTVLFPGCTLPGTRPAVTLELYRQLRRIVPSLGIVLACCGKPSHDLGRTAHFQAAFGTIRDRLVEHGVRTVLTACPNCTTIFSQYGQGLTVQTVYQPLHLHGLAKGVAAGASRAVSIHDPCPGRDDVRTQAAVRGIVTGLGHTLVELRHSRRLTMCCGEGGTVGCAAPELSDQWADRRRREADARVLVTCCAGCAGRLNRVTPTVHVLDLLFRPLVAFHRNLPVARAPFTYVNRLLLKRRIKGERLNNA</sequence>
<accession>A0A840UQU3</accession>
<keyword evidence="8" id="KW-1185">Reference proteome</keyword>
<dbReference type="SUPFAM" id="SSF46548">
    <property type="entry name" value="alpha-helical ferredoxin"/>
    <property type="match status" value="1"/>
</dbReference>
<dbReference type="GO" id="GO:0005886">
    <property type="term" value="C:plasma membrane"/>
    <property type="evidence" value="ECO:0007669"/>
    <property type="project" value="TreeGrafter"/>
</dbReference>
<evidence type="ECO:0000259" key="6">
    <source>
        <dbReference type="Pfam" id="PF02754"/>
    </source>
</evidence>
<dbReference type="InterPro" id="IPR009051">
    <property type="entry name" value="Helical_ferredxn"/>
</dbReference>
<name>A0A840UQU3_9BACT</name>
<feature type="domain" description="Cysteine-rich" evidence="6">
    <location>
        <begin position="235"/>
        <end position="318"/>
    </location>
</feature>